<dbReference type="PROSITE" id="PS51257">
    <property type="entry name" value="PROKAR_LIPOPROTEIN"/>
    <property type="match status" value="1"/>
</dbReference>
<keyword evidence="2" id="KW-1185">Reference proteome</keyword>
<protein>
    <submittedName>
        <fullName evidence="1">Uncharacterized protein</fullName>
    </submittedName>
</protein>
<sequence>MTNVRDLTLSLPMSLSLGGIISTAPMGSGMSCFSLDPMQALYSDALRATAEYRAAKERKSHLLAKTVQHEVGKTSLAHHLVVRSVAEDAVSARKSAALQRAAALGRLRSVRRSIASQAK</sequence>
<dbReference type="Proteomes" id="UP001606134">
    <property type="component" value="Unassembled WGS sequence"/>
</dbReference>
<reference evidence="1 2" key="1">
    <citation type="submission" date="2024-08" db="EMBL/GenBank/DDBJ databases">
        <authorList>
            <person name="Lu H."/>
        </authorList>
    </citation>
    <scope>NUCLEOTIDE SEQUENCE [LARGE SCALE GENOMIC DNA]</scope>
    <source>
        <strain evidence="1 2">BYS78W</strain>
    </source>
</reference>
<name>A0ABW7HF17_9BURK</name>
<organism evidence="1 2">
    <name type="scientific">Pelomonas candidula</name>
    <dbReference type="NCBI Taxonomy" id="3299025"/>
    <lineage>
        <taxon>Bacteria</taxon>
        <taxon>Pseudomonadati</taxon>
        <taxon>Pseudomonadota</taxon>
        <taxon>Betaproteobacteria</taxon>
        <taxon>Burkholderiales</taxon>
        <taxon>Sphaerotilaceae</taxon>
        <taxon>Roseateles</taxon>
    </lineage>
</organism>
<comment type="caution">
    <text evidence="1">The sequence shown here is derived from an EMBL/GenBank/DDBJ whole genome shotgun (WGS) entry which is preliminary data.</text>
</comment>
<proteinExistence type="predicted"/>
<evidence type="ECO:0000313" key="1">
    <source>
        <dbReference type="EMBL" id="MFG6488268.1"/>
    </source>
</evidence>
<gene>
    <name evidence="1" type="ORF">ACG04R_16395</name>
</gene>
<dbReference type="EMBL" id="JBIGIC010000008">
    <property type="protein sequence ID" value="MFG6488268.1"/>
    <property type="molecule type" value="Genomic_DNA"/>
</dbReference>
<evidence type="ECO:0000313" key="2">
    <source>
        <dbReference type="Proteomes" id="UP001606134"/>
    </source>
</evidence>
<accession>A0ABW7HF17</accession>